<dbReference type="Pfam" id="PF02580">
    <property type="entry name" value="Tyr_Deacylase"/>
    <property type="match status" value="1"/>
</dbReference>
<dbReference type="eggNOG" id="COG1490">
    <property type="taxonomic scope" value="Bacteria"/>
</dbReference>
<dbReference type="STRING" id="537013.CLOSTMETH_01174"/>
<comment type="function">
    <text evidence="4">An aminoacyl-tRNA editing enzyme that deacylates mischarged D-aminoacyl-tRNAs. Also deacylates mischarged glycyl-tRNA(Ala), protecting cells against glycine mischarging by AlaRS. Acts via tRNA-based rather than protein-based catalysis; rejects L-amino acids rather than detecting D-amino acids in the active site. By recycling D-aminoacyl-tRNA to D-amino acids and free tRNA molecules, this enzyme counteracts the toxicity associated with the formation of D-aminoacyl-tRNA entities in vivo and helps enforce protein L-homochirality.</text>
</comment>
<dbReference type="FunFam" id="3.50.80.10:FF:000001">
    <property type="entry name" value="D-aminoacyl-tRNA deacylase"/>
    <property type="match status" value="1"/>
</dbReference>
<dbReference type="EC" id="3.1.1.96" evidence="4"/>
<dbReference type="Gene3D" id="3.50.80.10">
    <property type="entry name" value="D-tyrosyl-tRNA(Tyr) deacylase"/>
    <property type="match status" value="1"/>
</dbReference>
<evidence type="ECO:0000256" key="2">
    <source>
        <dbReference type="ARBA" id="ARBA00022555"/>
    </source>
</evidence>
<reference evidence="5 6" key="1">
    <citation type="submission" date="2009-01" db="EMBL/GenBank/DDBJ databases">
        <authorList>
            <person name="Fulton L."/>
            <person name="Clifton S."/>
            <person name="Fulton B."/>
            <person name="Xu J."/>
            <person name="Minx P."/>
            <person name="Pepin K.H."/>
            <person name="Johnson M."/>
            <person name="Bhonagiri V."/>
            <person name="Nash W.E."/>
            <person name="Mardis E.R."/>
            <person name="Wilson R.K."/>
        </authorList>
    </citation>
    <scope>NUCLEOTIDE SEQUENCE [LARGE SCALE GENOMIC DNA]</scope>
    <source>
        <strain evidence="5 6">DSM 5476</strain>
    </source>
</reference>
<dbReference type="PANTHER" id="PTHR10472">
    <property type="entry name" value="D-TYROSYL-TRNA TYR DEACYLASE"/>
    <property type="match status" value="1"/>
</dbReference>
<name>C0EBF6_9FIRM</name>
<dbReference type="NCBIfam" id="TIGR00256">
    <property type="entry name" value="D-aminoacyl-tRNA deacylase"/>
    <property type="match status" value="1"/>
</dbReference>
<dbReference type="AlphaFoldDB" id="C0EBF6"/>
<comment type="subcellular location">
    <subcellularLocation>
        <location evidence="4">Cytoplasm</location>
    </subcellularLocation>
</comment>
<dbReference type="EC" id="3.1.1.-" evidence="4"/>
<dbReference type="GO" id="GO:0043908">
    <property type="term" value="F:Ser(Gly)-tRNA(Ala) hydrolase activity"/>
    <property type="evidence" value="ECO:0007669"/>
    <property type="project" value="UniProtKB-UniRule"/>
</dbReference>
<feature type="short sequence motif" description="Gly-cisPro motif, important for rejection of L-amino acids" evidence="4">
    <location>
        <begin position="147"/>
        <end position="148"/>
    </location>
</feature>
<dbReference type="HOGENOM" id="CLU_076901_1_0_9"/>
<comment type="similarity">
    <text evidence="1 4">Belongs to the DTD family.</text>
</comment>
<evidence type="ECO:0000313" key="6">
    <source>
        <dbReference type="Proteomes" id="UP000003340"/>
    </source>
</evidence>
<dbReference type="InterPro" id="IPR003732">
    <property type="entry name" value="Daa-tRNA_deacyls_DTD"/>
</dbReference>
<dbReference type="GO" id="GO:0005737">
    <property type="term" value="C:cytoplasm"/>
    <property type="evidence" value="ECO:0007669"/>
    <property type="project" value="UniProtKB-SubCell"/>
</dbReference>
<keyword evidence="2 4" id="KW-0820">tRNA-binding</keyword>
<dbReference type="Proteomes" id="UP000003340">
    <property type="component" value="Unassembled WGS sequence"/>
</dbReference>
<sequence>MKNKGELDAMKAVLQRVSSARVRIDGKVCGEIQTGFLVLLGVMQGDTQKEADCLAAKIAGLRVFTDEQDKMNLSLADVDGGVLLISNFTLGADCRKGRRPSFVRAARPETAEPLYRYMGEQLVKNGVAQVEYGVFGADMQVELCNDGPVTILLDTEELNVN</sequence>
<comment type="catalytic activity">
    <reaction evidence="4">
        <text>a D-aminoacyl-tRNA + H2O = a tRNA + a D-alpha-amino acid + H(+)</text>
        <dbReference type="Rhea" id="RHEA:13953"/>
        <dbReference type="Rhea" id="RHEA-COMP:10123"/>
        <dbReference type="Rhea" id="RHEA-COMP:10124"/>
        <dbReference type="ChEBI" id="CHEBI:15377"/>
        <dbReference type="ChEBI" id="CHEBI:15378"/>
        <dbReference type="ChEBI" id="CHEBI:59871"/>
        <dbReference type="ChEBI" id="CHEBI:78442"/>
        <dbReference type="ChEBI" id="CHEBI:79333"/>
        <dbReference type="EC" id="3.1.1.96"/>
    </reaction>
</comment>
<dbReference type="PANTHER" id="PTHR10472:SF5">
    <property type="entry name" value="D-AMINOACYL-TRNA DEACYLASE 1"/>
    <property type="match status" value="1"/>
</dbReference>
<evidence type="ECO:0000256" key="3">
    <source>
        <dbReference type="ARBA" id="ARBA00022801"/>
    </source>
</evidence>
<keyword evidence="6" id="KW-1185">Reference proteome</keyword>
<dbReference type="HAMAP" id="MF_00518">
    <property type="entry name" value="Deacylase_Dtd"/>
    <property type="match status" value="1"/>
</dbReference>
<keyword evidence="4" id="KW-0963">Cytoplasm</keyword>
<gene>
    <name evidence="4 5" type="primary">dtd</name>
    <name evidence="5" type="ORF">CLOSTMETH_01174</name>
</gene>
<organism evidence="5 6">
    <name type="scientific">[Clostridium] methylpentosum DSM 5476</name>
    <dbReference type="NCBI Taxonomy" id="537013"/>
    <lineage>
        <taxon>Bacteria</taxon>
        <taxon>Bacillati</taxon>
        <taxon>Bacillota</taxon>
        <taxon>Clostridia</taxon>
        <taxon>Eubacteriales</taxon>
        <taxon>Oscillospiraceae</taxon>
        <taxon>Oscillospiraceae incertae sedis</taxon>
    </lineage>
</organism>
<dbReference type="EMBL" id="ACEC01000041">
    <property type="protein sequence ID" value="EEG31232.1"/>
    <property type="molecule type" value="Genomic_DNA"/>
</dbReference>
<dbReference type="InterPro" id="IPR023509">
    <property type="entry name" value="DTD-like_sf"/>
</dbReference>
<dbReference type="GO" id="GO:0106026">
    <property type="term" value="F:Gly-tRNA(Ala) deacylase activity"/>
    <property type="evidence" value="ECO:0007669"/>
    <property type="project" value="UniProtKB-UniRule"/>
</dbReference>
<dbReference type="GO" id="GO:0019478">
    <property type="term" value="P:D-amino acid catabolic process"/>
    <property type="evidence" value="ECO:0007669"/>
    <property type="project" value="UniProtKB-UniRule"/>
</dbReference>
<reference evidence="5 6" key="2">
    <citation type="submission" date="2009-02" db="EMBL/GenBank/DDBJ databases">
        <title>Draft genome sequence of Clostridium methylpentosum (DSM 5476).</title>
        <authorList>
            <person name="Sudarsanam P."/>
            <person name="Ley R."/>
            <person name="Guruge J."/>
            <person name="Turnbaugh P.J."/>
            <person name="Mahowald M."/>
            <person name="Liep D."/>
            <person name="Gordon J."/>
        </authorList>
    </citation>
    <scope>NUCLEOTIDE SEQUENCE [LARGE SCALE GENOMIC DNA]</scope>
    <source>
        <strain evidence="5 6">DSM 5476</strain>
    </source>
</reference>
<evidence type="ECO:0000256" key="4">
    <source>
        <dbReference type="HAMAP-Rule" id="MF_00518"/>
    </source>
</evidence>
<dbReference type="GO" id="GO:0051500">
    <property type="term" value="F:D-tyrosyl-tRNA(Tyr) deacylase activity"/>
    <property type="evidence" value="ECO:0007669"/>
    <property type="project" value="TreeGrafter"/>
</dbReference>
<accession>C0EBF6</accession>
<comment type="domain">
    <text evidence="4">A Gly-cisPro motif from one monomer fits into the active site of the other monomer to allow specific chiral rejection of L-amino acids.</text>
</comment>
<keyword evidence="4" id="KW-0694">RNA-binding</keyword>
<proteinExistence type="inferred from homology"/>
<comment type="caution">
    <text evidence="5">The sequence shown here is derived from an EMBL/GenBank/DDBJ whole genome shotgun (WGS) entry which is preliminary data.</text>
</comment>
<comment type="catalytic activity">
    <reaction evidence="4">
        <text>glycyl-tRNA(Ala) + H2O = tRNA(Ala) + glycine + H(+)</text>
        <dbReference type="Rhea" id="RHEA:53744"/>
        <dbReference type="Rhea" id="RHEA-COMP:9657"/>
        <dbReference type="Rhea" id="RHEA-COMP:13640"/>
        <dbReference type="ChEBI" id="CHEBI:15377"/>
        <dbReference type="ChEBI" id="CHEBI:15378"/>
        <dbReference type="ChEBI" id="CHEBI:57305"/>
        <dbReference type="ChEBI" id="CHEBI:78442"/>
        <dbReference type="ChEBI" id="CHEBI:78522"/>
    </reaction>
</comment>
<dbReference type="GO" id="GO:0000049">
    <property type="term" value="F:tRNA binding"/>
    <property type="evidence" value="ECO:0007669"/>
    <property type="project" value="UniProtKB-UniRule"/>
</dbReference>
<evidence type="ECO:0000313" key="5">
    <source>
        <dbReference type="EMBL" id="EEG31232.1"/>
    </source>
</evidence>
<evidence type="ECO:0000256" key="1">
    <source>
        <dbReference type="ARBA" id="ARBA00009673"/>
    </source>
</evidence>
<keyword evidence="3 4" id="KW-0378">Hydrolase</keyword>
<dbReference type="SUPFAM" id="SSF69500">
    <property type="entry name" value="DTD-like"/>
    <property type="match status" value="1"/>
</dbReference>
<comment type="subunit">
    <text evidence="4">Homodimer.</text>
</comment>
<protein>
    <recommendedName>
        <fullName evidence="4">D-aminoacyl-tRNA deacylase</fullName>
        <shortName evidence="4">DTD</shortName>
        <ecNumber evidence="4">3.1.1.96</ecNumber>
    </recommendedName>
    <alternativeName>
        <fullName evidence="4">Gly-tRNA(Ala) deacylase</fullName>
        <ecNumber evidence="4">3.1.1.-</ecNumber>
    </alternativeName>
</protein>